<evidence type="ECO:0000256" key="1">
    <source>
        <dbReference type="ARBA" id="ARBA00023125"/>
    </source>
</evidence>
<dbReference type="AlphaFoldDB" id="A0A949TKI5"/>
<dbReference type="RefSeq" id="WP_218321604.1">
    <property type="nucleotide sequence ID" value="NZ_JAEEGC010000089.1"/>
</dbReference>
<dbReference type="Pfam" id="PF00440">
    <property type="entry name" value="TetR_N"/>
    <property type="match status" value="1"/>
</dbReference>
<dbReference type="InterPro" id="IPR001647">
    <property type="entry name" value="HTH_TetR"/>
</dbReference>
<accession>A0A949TKI5</accession>
<evidence type="ECO:0000259" key="3">
    <source>
        <dbReference type="PROSITE" id="PS50977"/>
    </source>
</evidence>
<organism evidence="4 5">
    <name type="scientific">Clostridium thailandense</name>
    <dbReference type="NCBI Taxonomy" id="2794346"/>
    <lineage>
        <taxon>Bacteria</taxon>
        <taxon>Bacillati</taxon>
        <taxon>Bacillota</taxon>
        <taxon>Clostridia</taxon>
        <taxon>Eubacteriales</taxon>
        <taxon>Clostridiaceae</taxon>
        <taxon>Clostridium</taxon>
    </lineage>
</organism>
<dbReference type="GO" id="GO:0006355">
    <property type="term" value="P:regulation of DNA-templated transcription"/>
    <property type="evidence" value="ECO:0007669"/>
    <property type="project" value="UniProtKB-ARBA"/>
</dbReference>
<dbReference type="GO" id="GO:0003677">
    <property type="term" value="F:DNA binding"/>
    <property type="evidence" value="ECO:0007669"/>
    <property type="project" value="UniProtKB-UniRule"/>
</dbReference>
<keyword evidence="1 2" id="KW-0238">DNA-binding</keyword>
<dbReference type="PANTHER" id="PTHR30055">
    <property type="entry name" value="HTH-TYPE TRANSCRIPTIONAL REGULATOR RUTR"/>
    <property type="match status" value="1"/>
</dbReference>
<sequence>MDRRERILKAALKLFNAHGFDNTPTARISKEAGVATGTLFNYFDTKEQLINSLYLYCKDSLIRQITQGIDKEKTLRSKLKRIYMNYLGWGLHNTDEFLFFQQFSNSPYIGEVTRKEGVSKLSSLLELITEGMENEIIKNSNQDYINAVIVGIFNSSMHYFIENPTLAKDEEFLEISFNFLWDSIKK</sequence>
<feature type="DNA-binding region" description="H-T-H motif" evidence="2">
    <location>
        <begin position="24"/>
        <end position="43"/>
    </location>
</feature>
<evidence type="ECO:0000313" key="4">
    <source>
        <dbReference type="EMBL" id="MBV7274539.1"/>
    </source>
</evidence>
<name>A0A949TKI5_9CLOT</name>
<evidence type="ECO:0000313" key="5">
    <source>
        <dbReference type="Proteomes" id="UP000694308"/>
    </source>
</evidence>
<reference evidence="4" key="1">
    <citation type="submission" date="2020-12" db="EMBL/GenBank/DDBJ databases">
        <title>Clostridium thailandense sp. nov., a novel acetogenic bacterium isolated from peat land soil in Thailand.</title>
        <authorList>
            <person name="Chaikitkaew S."/>
            <person name="Birkeland N.K."/>
        </authorList>
    </citation>
    <scope>NUCLEOTIDE SEQUENCE</scope>
    <source>
        <strain evidence="4">PL3</strain>
    </source>
</reference>
<protein>
    <submittedName>
        <fullName evidence="4">TetR/AcrR family transcriptional regulator</fullName>
    </submittedName>
</protein>
<dbReference type="PROSITE" id="PS50977">
    <property type="entry name" value="HTH_TETR_2"/>
    <property type="match status" value="1"/>
</dbReference>
<feature type="domain" description="HTH tetR-type" evidence="3">
    <location>
        <begin position="1"/>
        <end position="61"/>
    </location>
</feature>
<gene>
    <name evidence="4" type="ORF">I6U48_16725</name>
</gene>
<dbReference type="EMBL" id="JAEEGC010000089">
    <property type="protein sequence ID" value="MBV7274539.1"/>
    <property type="molecule type" value="Genomic_DNA"/>
</dbReference>
<dbReference type="InterPro" id="IPR050109">
    <property type="entry name" value="HTH-type_TetR-like_transc_reg"/>
</dbReference>
<comment type="caution">
    <text evidence="4">The sequence shown here is derived from an EMBL/GenBank/DDBJ whole genome shotgun (WGS) entry which is preliminary data.</text>
</comment>
<proteinExistence type="predicted"/>
<dbReference type="Proteomes" id="UP000694308">
    <property type="component" value="Unassembled WGS sequence"/>
</dbReference>
<evidence type="ECO:0000256" key="2">
    <source>
        <dbReference type="PROSITE-ProRule" id="PRU00335"/>
    </source>
</evidence>
<keyword evidence="5" id="KW-1185">Reference proteome</keyword>
<dbReference type="PANTHER" id="PTHR30055:SF222">
    <property type="entry name" value="REGULATORY PROTEIN"/>
    <property type="match status" value="1"/>
</dbReference>